<evidence type="ECO:0000313" key="1">
    <source>
        <dbReference type="EMBL" id="EIC20349.1"/>
    </source>
</evidence>
<dbReference type="EMBL" id="JH603170">
    <property type="protein sequence ID" value="EIC20349.1"/>
    <property type="molecule type" value="Genomic_DNA"/>
</dbReference>
<name>H8Z4U2_9GAMM</name>
<protein>
    <submittedName>
        <fullName evidence="1">Uncharacterized protein</fullName>
    </submittedName>
</protein>
<dbReference type="AlphaFoldDB" id="H8Z4U2"/>
<evidence type="ECO:0000313" key="2">
    <source>
        <dbReference type="Proteomes" id="UP000002964"/>
    </source>
</evidence>
<dbReference type="Proteomes" id="UP000002964">
    <property type="component" value="Unassembled WGS sequence"/>
</dbReference>
<gene>
    <name evidence="1" type="ORF">Thi970DRAFT_03977</name>
</gene>
<accession>H8Z4U2</accession>
<dbReference type="HOGENOM" id="CLU_2132388_0_0_6"/>
<reference evidence="2" key="1">
    <citation type="submission" date="2011-06" db="EMBL/GenBank/DDBJ databases">
        <authorList>
            <consortium name="US DOE Joint Genome Institute (JGI-PGF)"/>
            <person name="Lucas S."/>
            <person name="Han J."/>
            <person name="Lapidus A."/>
            <person name="Cheng J.-F."/>
            <person name="Goodwin L."/>
            <person name="Pitluck S."/>
            <person name="Peters L."/>
            <person name="Land M.L."/>
            <person name="Hauser L."/>
            <person name="Vogl K."/>
            <person name="Liu Z."/>
            <person name="Overmann J."/>
            <person name="Frigaard N.-U."/>
            <person name="Bryant D.A."/>
            <person name="Woyke T.J."/>
        </authorList>
    </citation>
    <scope>NUCLEOTIDE SEQUENCE [LARGE SCALE GENOMIC DNA]</scope>
    <source>
        <strain evidence="2">970</strain>
    </source>
</reference>
<keyword evidence="2" id="KW-1185">Reference proteome</keyword>
<sequence length="113" mass="12936">MEPQGFLSLIEQRLGALETRLETIADRQLTGEVKRAIDIARVDLPFALVKARYVLEVIVRDIYRRELPRAKVKHLFDMIAALCERPGLFSKKITTDINYIRINGTPPPDGHRP</sequence>
<reference evidence="1 2" key="2">
    <citation type="submission" date="2011-11" db="EMBL/GenBank/DDBJ databases">
        <authorList>
            <consortium name="US DOE Joint Genome Institute"/>
            <person name="Lucas S."/>
            <person name="Han J."/>
            <person name="Lapidus A."/>
            <person name="Cheng J.-F."/>
            <person name="Goodwin L."/>
            <person name="Pitluck S."/>
            <person name="Peters L."/>
            <person name="Ovchinnikova G."/>
            <person name="Zhang X."/>
            <person name="Detter J.C."/>
            <person name="Han C."/>
            <person name="Tapia R."/>
            <person name="Land M."/>
            <person name="Hauser L."/>
            <person name="Kyrpides N."/>
            <person name="Ivanova N."/>
            <person name="Pagani I."/>
            <person name="Vogl K."/>
            <person name="Liu Z."/>
            <person name="Overmann J."/>
            <person name="Frigaard N.-U."/>
            <person name="Bryant D."/>
            <person name="Woyke T."/>
        </authorList>
    </citation>
    <scope>NUCLEOTIDE SEQUENCE [LARGE SCALE GENOMIC DNA]</scope>
    <source>
        <strain evidence="1 2">970</strain>
    </source>
</reference>
<proteinExistence type="predicted"/>
<organism evidence="1 2">
    <name type="scientific">Thiorhodovibrio frisius</name>
    <dbReference type="NCBI Taxonomy" id="631362"/>
    <lineage>
        <taxon>Bacteria</taxon>
        <taxon>Pseudomonadati</taxon>
        <taxon>Pseudomonadota</taxon>
        <taxon>Gammaproteobacteria</taxon>
        <taxon>Chromatiales</taxon>
        <taxon>Chromatiaceae</taxon>
        <taxon>Thiorhodovibrio</taxon>
    </lineage>
</organism>